<gene>
    <name evidence="2" type="ORF">Cvel_20689</name>
</gene>
<evidence type="ECO:0000313" key="2">
    <source>
        <dbReference type="EMBL" id="CEM24875.1"/>
    </source>
</evidence>
<reference evidence="2" key="1">
    <citation type="submission" date="2014-11" db="EMBL/GenBank/DDBJ databases">
        <authorList>
            <person name="Otto D Thomas"/>
            <person name="Naeem Raeece"/>
        </authorList>
    </citation>
    <scope>NUCLEOTIDE SEQUENCE</scope>
</reference>
<organism evidence="2">
    <name type="scientific">Chromera velia CCMP2878</name>
    <dbReference type="NCBI Taxonomy" id="1169474"/>
    <lineage>
        <taxon>Eukaryota</taxon>
        <taxon>Sar</taxon>
        <taxon>Alveolata</taxon>
        <taxon>Colpodellida</taxon>
        <taxon>Chromeraceae</taxon>
        <taxon>Chromera</taxon>
    </lineage>
</organism>
<dbReference type="EMBL" id="CDMZ01000972">
    <property type="protein sequence ID" value="CEM24875.1"/>
    <property type="molecule type" value="Genomic_DNA"/>
</dbReference>
<sequence length="98" mass="10421">MLLSMYAFLRSAPKPAIAGTTPLQGGGASVASRAVKRVYIRFCRPGRDIPREVSNPADQVSRGTESNVEPRQTADGRYPGPLTLLLHSPVVDAECGGL</sequence>
<protein>
    <submittedName>
        <fullName evidence="2">Uncharacterized protein</fullName>
    </submittedName>
</protein>
<accession>A0A0G4G8U1</accession>
<feature type="region of interest" description="Disordered" evidence="1">
    <location>
        <begin position="49"/>
        <end position="79"/>
    </location>
</feature>
<feature type="compositionally biased region" description="Polar residues" evidence="1">
    <location>
        <begin position="56"/>
        <end position="70"/>
    </location>
</feature>
<proteinExistence type="predicted"/>
<name>A0A0G4G8U1_9ALVE</name>
<dbReference type="AlphaFoldDB" id="A0A0G4G8U1"/>
<dbReference type="VEuPathDB" id="CryptoDB:Cvel_20689"/>
<evidence type="ECO:0000256" key="1">
    <source>
        <dbReference type="SAM" id="MobiDB-lite"/>
    </source>
</evidence>